<keyword evidence="4" id="KW-0479">Metal-binding</keyword>
<dbReference type="SUPFAM" id="SSF52402">
    <property type="entry name" value="Adenine nucleotide alpha hydrolases-like"/>
    <property type="match status" value="1"/>
</dbReference>
<dbReference type="GO" id="GO:0051539">
    <property type="term" value="F:4 iron, 4 sulfur cluster binding"/>
    <property type="evidence" value="ECO:0007669"/>
    <property type="project" value="UniProtKB-UniRule"/>
</dbReference>
<comment type="catalytic activity">
    <reaction evidence="4">
        <text>[thioredoxin]-disulfide + sulfite + AMP + 2 H(+) = adenosine 5'-phosphosulfate + [thioredoxin]-dithiol</text>
        <dbReference type="Rhea" id="RHEA:21976"/>
        <dbReference type="Rhea" id="RHEA-COMP:10698"/>
        <dbReference type="Rhea" id="RHEA-COMP:10700"/>
        <dbReference type="ChEBI" id="CHEBI:15378"/>
        <dbReference type="ChEBI" id="CHEBI:17359"/>
        <dbReference type="ChEBI" id="CHEBI:29950"/>
        <dbReference type="ChEBI" id="CHEBI:50058"/>
        <dbReference type="ChEBI" id="CHEBI:58243"/>
        <dbReference type="ChEBI" id="CHEBI:456215"/>
        <dbReference type="EC" id="1.8.4.10"/>
    </reaction>
</comment>
<evidence type="ECO:0000259" key="6">
    <source>
        <dbReference type="Pfam" id="PF01507"/>
    </source>
</evidence>
<comment type="subcellular location">
    <subcellularLocation>
        <location evidence="4">Cytoplasm</location>
    </subcellularLocation>
</comment>
<dbReference type="NCBIfam" id="NF002537">
    <property type="entry name" value="PRK02090.1"/>
    <property type="match status" value="1"/>
</dbReference>
<comment type="pathway">
    <text evidence="3 4">Sulfur metabolism; hydrogen sulfide biosynthesis; sulfite from sulfate.</text>
</comment>
<feature type="region of interest" description="Disordered" evidence="5">
    <location>
        <begin position="244"/>
        <end position="265"/>
    </location>
</feature>
<evidence type="ECO:0000256" key="3">
    <source>
        <dbReference type="ARBA" id="ARBA00024327"/>
    </source>
</evidence>
<dbReference type="InterPro" id="IPR002500">
    <property type="entry name" value="PAPS_reduct_dom"/>
</dbReference>
<evidence type="ECO:0000313" key="8">
    <source>
        <dbReference type="Proteomes" id="UP000221538"/>
    </source>
</evidence>
<proteinExistence type="inferred from homology"/>
<evidence type="ECO:0000256" key="5">
    <source>
        <dbReference type="SAM" id="MobiDB-lite"/>
    </source>
</evidence>
<evidence type="ECO:0000256" key="2">
    <source>
        <dbReference type="ARBA" id="ARBA00023002"/>
    </source>
</evidence>
<dbReference type="HAMAP" id="MF_00063">
    <property type="entry name" value="CysH"/>
    <property type="match status" value="1"/>
</dbReference>
<dbReference type="Gene3D" id="3.40.50.620">
    <property type="entry name" value="HUPs"/>
    <property type="match status" value="1"/>
</dbReference>
<feature type="domain" description="Phosphoadenosine phosphosulphate reductase" evidence="6">
    <location>
        <begin position="52"/>
        <end position="219"/>
    </location>
</feature>
<gene>
    <name evidence="4" type="primary">cysH</name>
    <name evidence="7" type="ORF">SFOMI_2406</name>
</gene>
<dbReference type="Pfam" id="PF01507">
    <property type="entry name" value="PAPS_reduct"/>
    <property type="match status" value="1"/>
</dbReference>
<evidence type="ECO:0000256" key="1">
    <source>
        <dbReference type="ARBA" id="ARBA00009732"/>
    </source>
</evidence>
<dbReference type="InterPro" id="IPR004511">
    <property type="entry name" value="PAPS/APS_Rdtase"/>
</dbReference>
<keyword evidence="4" id="KW-0408">Iron</keyword>
<reference evidence="7 8" key="2">
    <citation type="journal article" date="2013" name="Environ. Sci. Technol.">
        <title>The 4-tert-butylphenol-utilizing bacterium Sphingobium fuliginis OMI can degrade bisphenols via phenolic ring hydroxylation and meta-cleavage pathway.</title>
        <authorList>
            <person name="Ogata Y."/>
            <person name="Goda S."/>
            <person name="Toyama T."/>
            <person name="Sei K."/>
            <person name="Ike M."/>
        </authorList>
    </citation>
    <scope>NUCLEOTIDE SEQUENCE [LARGE SCALE GENOMIC DNA]</scope>
    <source>
        <strain evidence="7 8">OMI</strain>
    </source>
</reference>
<dbReference type="GO" id="GO:0070814">
    <property type="term" value="P:hydrogen sulfide biosynthetic process"/>
    <property type="evidence" value="ECO:0007669"/>
    <property type="project" value="UniProtKB-UniRule"/>
</dbReference>
<feature type="binding site" evidence="4">
    <location>
        <position position="133"/>
    </location>
    <ligand>
        <name>[4Fe-4S] cluster</name>
        <dbReference type="ChEBI" id="CHEBI:49883"/>
    </ligand>
</feature>
<feature type="binding site" evidence="4">
    <location>
        <position position="134"/>
    </location>
    <ligand>
        <name>[4Fe-4S] cluster</name>
        <dbReference type="ChEBI" id="CHEBI:49883"/>
    </ligand>
</feature>
<dbReference type="GO" id="GO:0043866">
    <property type="term" value="F:adenylyl-sulfate reductase (thioredoxin) activity"/>
    <property type="evidence" value="ECO:0007669"/>
    <property type="project" value="UniProtKB-EC"/>
</dbReference>
<reference evidence="7 8" key="1">
    <citation type="journal article" date="2013" name="Biodegradation">
        <title>Occurrence of 4-tert-butylphenol (4-t-BP) biodegradation in an aquatic sample caused by the presence of Spirodela polyrrhiza and isolation of a 4-t-BP-utilizing bacterium.</title>
        <authorList>
            <person name="Ogata Y."/>
            <person name="Toyama T."/>
            <person name="Yu N."/>
            <person name="Wang X."/>
            <person name="Sei K."/>
            <person name="Ike M."/>
        </authorList>
    </citation>
    <scope>NUCLEOTIDE SEQUENCE [LARGE SCALE GENOMIC DNA]</scope>
    <source>
        <strain evidence="7 8">OMI</strain>
    </source>
</reference>
<organism evidence="7 8">
    <name type="scientific">Sphingobium fuliginis (strain ATCC 27551)</name>
    <dbReference type="NCBI Taxonomy" id="336203"/>
    <lineage>
        <taxon>Bacteria</taxon>
        <taxon>Pseudomonadati</taxon>
        <taxon>Pseudomonadota</taxon>
        <taxon>Alphaproteobacteria</taxon>
        <taxon>Sphingomonadales</taxon>
        <taxon>Sphingomonadaceae</taxon>
        <taxon>Sphingobium</taxon>
    </lineage>
</organism>
<dbReference type="PIRSF" id="PIRSF000857">
    <property type="entry name" value="PAPS_reductase"/>
    <property type="match status" value="1"/>
</dbReference>
<keyword evidence="4" id="KW-0963">Cytoplasm</keyword>
<accession>A0A292ZG94</accession>
<dbReference type="GO" id="GO:0005737">
    <property type="term" value="C:cytoplasm"/>
    <property type="evidence" value="ECO:0007669"/>
    <property type="project" value="UniProtKB-SubCell"/>
</dbReference>
<comment type="cofactor">
    <cofactor evidence="4">
        <name>[4Fe-4S] cluster</name>
        <dbReference type="ChEBI" id="CHEBI:49883"/>
    </cofactor>
    <text evidence="4">Binds 1 [4Fe-4S] cluster per subunit.</text>
</comment>
<protein>
    <recommendedName>
        <fullName evidence="4">Adenosine 5'-phosphosulfate reductase</fullName>
        <shortName evidence="4">APS reductase</shortName>
        <ecNumber evidence="4">1.8.4.10</ecNumber>
    </recommendedName>
    <alternativeName>
        <fullName evidence="4">5'-adenylylsulfate reductase</fullName>
    </alternativeName>
    <alternativeName>
        <fullName evidence="4">Thioredoxin-dependent 5'-adenylylsulfate reductase</fullName>
    </alternativeName>
</protein>
<feature type="binding site" evidence="4">
    <location>
        <position position="214"/>
    </location>
    <ligand>
        <name>[4Fe-4S] cluster</name>
        <dbReference type="ChEBI" id="CHEBI:49883"/>
    </ligand>
</feature>
<sequence>MQMAEPARQLDVIDARPAFTQADADALNARFEGVDTLSMLKTVFAEGLAGNVAVVSSFGTESAVLLSLVAKADRTVPVIFVDTLKMFRETLDYRETLISTLGFTDSRAVTPHAEVLAAKDETGLRWSYDPDGCCEIRKVEPMNRAKDGLDAWISGRKAFQSVTRQNLPRFEVEDGRLKINPLGDWTKDDLEAWFEAEKLPRHPLEAQGYLSIGCEPCTSKVLPGEDPRAGRWRGWDKVECGIHSPVTPIPSPAADPDDPANQPVF</sequence>
<evidence type="ECO:0000256" key="4">
    <source>
        <dbReference type="HAMAP-Rule" id="MF_00063"/>
    </source>
</evidence>
<dbReference type="PANTHER" id="PTHR46509:SF1">
    <property type="entry name" value="PHOSPHOADENOSINE PHOSPHOSULFATE REDUCTASE"/>
    <property type="match status" value="1"/>
</dbReference>
<comment type="caution">
    <text evidence="7">The sequence shown here is derived from an EMBL/GenBank/DDBJ whole genome shotgun (WGS) entry which is preliminary data.</text>
</comment>
<dbReference type="AlphaFoldDB" id="A0A292ZG94"/>
<dbReference type="GO" id="GO:0004604">
    <property type="term" value="F:phosphoadenylyl-sulfate reductase (thioredoxin) activity"/>
    <property type="evidence" value="ECO:0007669"/>
    <property type="project" value="UniProtKB-UniRule"/>
</dbReference>
<feature type="active site" description="Nucleophile; cysteine thiosulfonate intermediate" evidence="4">
    <location>
        <position position="240"/>
    </location>
</feature>
<keyword evidence="4" id="KW-0411">Iron-sulfur</keyword>
<dbReference type="InterPro" id="IPR014729">
    <property type="entry name" value="Rossmann-like_a/b/a_fold"/>
</dbReference>
<dbReference type="GO" id="GO:0046872">
    <property type="term" value="F:metal ion binding"/>
    <property type="evidence" value="ECO:0007669"/>
    <property type="project" value="UniProtKB-KW"/>
</dbReference>
<keyword evidence="2 4" id="KW-0560">Oxidoreductase</keyword>
<name>A0A292ZG94_SPHSA</name>
<comment type="function">
    <text evidence="4">Catalyzes the formation of sulfite from adenosine 5'-phosphosulfate (APS) using thioredoxin as an electron donor.</text>
</comment>
<evidence type="ECO:0000313" key="7">
    <source>
        <dbReference type="EMBL" id="GAY21853.1"/>
    </source>
</evidence>
<dbReference type="PANTHER" id="PTHR46509">
    <property type="entry name" value="PHOSPHOADENOSINE PHOSPHOSULFATE REDUCTASE"/>
    <property type="match status" value="1"/>
</dbReference>
<dbReference type="Proteomes" id="UP000221538">
    <property type="component" value="Unassembled WGS sequence"/>
</dbReference>
<dbReference type="EMBL" id="BEWI01000031">
    <property type="protein sequence ID" value="GAY21853.1"/>
    <property type="molecule type" value="Genomic_DNA"/>
</dbReference>
<comment type="similarity">
    <text evidence="1 4">Belongs to the PAPS reductase family. CysH subfamily.</text>
</comment>
<feature type="binding site" evidence="4">
    <location>
        <position position="217"/>
    </location>
    <ligand>
        <name>[4Fe-4S] cluster</name>
        <dbReference type="ChEBI" id="CHEBI:49883"/>
    </ligand>
</feature>
<dbReference type="EC" id="1.8.4.10" evidence="4"/>
<dbReference type="GO" id="GO:0019379">
    <property type="term" value="P:sulfate assimilation, phosphoadenylyl sulfate reduction by phosphoadenylyl-sulfate reductase (thioredoxin)"/>
    <property type="evidence" value="ECO:0007669"/>
    <property type="project" value="UniProtKB-UniRule"/>
</dbReference>